<accession>A0AAV2E777</accession>
<keyword evidence="2" id="KW-1185">Reference proteome</keyword>
<dbReference type="Proteomes" id="UP001497516">
    <property type="component" value="Chromosome 4"/>
</dbReference>
<protein>
    <submittedName>
        <fullName evidence="1">Uncharacterized protein</fullName>
    </submittedName>
</protein>
<gene>
    <name evidence="1" type="ORF">LTRI10_LOCUS22793</name>
</gene>
<dbReference type="EMBL" id="OZ034817">
    <property type="protein sequence ID" value="CAL1381415.1"/>
    <property type="molecule type" value="Genomic_DNA"/>
</dbReference>
<sequence>MSFHGPVDMKARGYQMVFGAVDIGLFRKASVMSLTQGSDEEVGDGKDADEKYWSGLNRTRVDLFLQQQFFVSV</sequence>
<dbReference type="AlphaFoldDB" id="A0AAV2E777"/>
<name>A0AAV2E777_9ROSI</name>
<evidence type="ECO:0000313" key="1">
    <source>
        <dbReference type="EMBL" id="CAL1381415.1"/>
    </source>
</evidence>
<reference evidence="1 2" key="1">
    <citation type="submission" date="2024-04" db="EMBL/GenBank/DDBJ databases">
        <authorList>
            <person name="Fracassetti M."/>
        </authorList>
    </citation>
    <scope>NUCLEOTIDE SEQUENCE [LARGE SCALE GENOMIC DNA]</scope>
</reference>
<proteinExistence type="predicted"/>
<evidence type="ECO:0000313" key="2">
    <source>
        <dbReference type="Proteomes" id="UP001497516"/>
    </source>
</evidence>
<organism evidence="1 2">
    <name type="scientific">Linum trigynum</name>
    <dbReference type="NCBI Taxonomy" id="586398"/>
    <lineage>
        <taxon>Eukaryota</taxon>
        <taxon>Viridiplantae</taxon>
        <taxon>Streptophyta</taxon>
        <taxon>Embryophyta</taxon>
        <taxon>Tracheophyta</taxon>
        <taxon>Spermatophyta</taxon>
        <taxon>Magnoliopsida</taxon>
        <taxon>eudicotyledons</taxon>
        <taxon>Gunneridae</taxon>
        <taxon>Pentapetalae</taxon>
        <taxon>rosids</taxon>
        <taxon>fabids</taxon>
        <taxon>Malpighiales</taxon>
        <taxon>Linaceae</taxon>
        <taxon>Linum</taxon>
    </lineage>
</organism>